<evidence type="ECO:0000256" key="3">
    <source>
        <dbReference type="ARBA" id="ARBA00022989"/>
    </source>
</evidence>
<feature type="compositionally biased region" description="Basic and acidic residues" evidence="5">
    <location>
        <begin position="283"/>
        <end position="298"/>
    </location>
</feature>
<keyword evidence="7" id="KW-0732">Signal</keyword>
<evidence type="ECO:0000256" key="2">
    <source>
        <dbReference type="ARBA" id="ARBA00022692"/>
    </source>
</evidence>
<feature type="region of interest" description="Disordered" evidence="5">
    <location>
        <begin position="338"/>
        <end position="402"/>
    </location>
</feature>
<dbReference type="OrthoDB" id="3883986at2759"/>
<accession>A0A9P4JAH6</accession>
<sequence length="402" mass="42658">MELNAVLRSALSVMVLLPIATTTAQTITITAAPATTTDFMSQLLSAAKSLLDSVYPQISSFSTVTLPATVVIEGSTYRIPDIIFPTPTATSSSSSSGTSNTPSSSTPTLAPSTSTPSSLPAQTSASIDHAPSSSATPHGSSGDKHLGIILGVVLGFVALALLAALLFCLRRRKRRTGSYIRDTKPPPEDAEIATWKHEGRRPSWLGKSAEGGIGPWREDDSYAKLNGDREARLPPIAESGTSSDSLAAAAPPGAHEDAALMTAADGPYDRAAGAGRRRSMSSSRERRLSMSSNHDRPIEPVPDPYQGRPQTPLVHDAFGAPQRVNSIPRKPVAAMQRGGAEDPFASPEDEMGPTTPMVPVRSPERWSGRSSGPVYPSGSEVEGFDFGLGGRRREWDYTPRRW</sequence>
<proteinExistence type="predicted"/>
<evidence type="ECO:0008006" key="10">
    <source>
        <dbReference type="Google" id="ProtNLM"/>
    </source>
</evidence>
<feature type="signal peptide" evidence="7">
    <location>
        <begin position="1"/>
        <end position="24"/>
    </location>
</feature>
<dbReference type="PANTHER" id="PTHR15549">
    <property type="entry name" value="PAIRED IMMUNOGLOBULIN-LIKE TYPE 2 RECEPTOR"/>
    <property type="match status" value="1"/>
</dbReference>
<protein>
    <recommendedName>
        <fullName evidence="10">Mid2 domain-containing protein</fullName>
    </recommendedName>
</protein>
<evidence type="ECO:0000313" key="9">
    <source>
        <dbReference type="Proteomes" id="UP000799439"/>
    </source>
</evidence>
<evidence type="ECO:0000256" key="6">
    <source>
        <dbReference type="SAM" id="Phobius"/>
    </source>
</evidence>
<evidence type="ECO:0000256" key="1">
    <source>
        <dbReference type="ARBA" id="ARBA00004167"/>
    </source>
</evidence>
<evidence type="ECO:0000256" key="7">
    <source>
        <dbReference type="SAM" id="SignalP"/>
    </source>
</evidence>
<dbReference type="PANTHER" id="PTHR15549:SF30">
    <property type="entry name" value="MID2 DOMAIN-CONTAINING PROTEIN"/>
    <property type="match status" value="1"/>
</dbReference>
<comment type="caution">
    <text evidence="8">The sequence shown here is derived from an EMBL/GenBank/DDBJ whole genome shotgun (WGS) entry which is preliminary data.</text>
</comment>
<feature type="chain" id="PRO_5040156614" description="Mid2 domain-containing protein" evidence="7">
    <location>
        <begin position="25"/>
        <end position="402"/>
    </location>
</feature>
<dbReference type="GO" id="GO:0071944">
    <property type="term" value="C:cell periphery"/>
    <property type="evidence" value="ECO:0007669"/>
    <property type="project" value="UniProtKB-ARBA"/>
</dbReference>
<feature type="region of interest" description="Disordered" evidence="5">
    <location>
        <begin position="267"/>
        <end position="310"/>
    </location>
</feature>
<dbReference type="AlphaFoldDB" id="A0A9P4JAH6"/>
<feature type="transmembrane region" description="Helical" evidence="6">
    <location>
        <begin position="146"/>
        <end position="169"/>
    </location>
</feature>
<feature type="region of interest" description="Disordered" evidence="5">
    <location>
        <begin position="87"/>
        <end position="141"/>
    </location>
</feature>
<feature type="region of interest" description="Disordered" evidence="5">
    <location>
        <begin position="233"/>
        <end position="253"/>
    </location>
</feature>
<dbReference type="EMBL" id="ML996082">
    <property type="protein sequence ID" value="KAF2156115.1"/>
    <property type="molecule type" value="Genomic_DNA"/>
</dbReference>
<reference evidence="8" key="1">
    <citation type="journal article" date="2020" name="Stud. Mycol.">
        <title>101 Dothideomycetes genomes: a test case for predicting lifestyles and emergence of pathogens.</title>
        <authorList>
            <person name="Haridas S."/>
            <person name="Albert R."/>
            <person name="Binder M."/>
            <person name="Bloem J."/>
            <person name="Labutti K."/>
            <person name="Salamov A."/>
            <person name="Andreopoulos B."/>
            <person name="Baker S."/>
            <person name="Barry K."/>
            <person name="Bills G."/>
            <person name="Bluhm B."/>
            <person name="Cannon C."/>
            <person name="Castanera R."/>
            <person name="Culley D."/>
            <person name="Daum C."/>
            <person name="Ezra D."/>
            <person name="Gonzalez J."/>
            <person name="Henrissat B."/>
            <person name="Kuo A."/>
            <person name="Liang C."/>
            <person name="Lipzen A."/>
            <person name="Lutzoni F."/>
            <person name="Magnuson J."/>
            <person name="Mondo S."/>
            <person name="Nolan M."/>
            <person name="Ohm R."/>
            <person name="Pangilinan J."/>
            <person name="Park H.-J."/>
            <person name="Ramirez L."/>
            <person name="Alfaro M."/>
            <person name="Sun H."/>
            <person name="Tritt A."/>
            <person name="Yoshinaga Y."/>
            <person name="Zwiers L.-H."/>
            <person name="Turgeon B."/>
            <person name="Goodwin S."/>
            <person name="Spatafora J."/>
            <person name="Crous P."/>
            <person name="Grigoriev I."/>
        </authorList>
    </citation>
    <scope>NUCLEOTIDE SEQUENCE</scope>
    <source>
        <strain evidence="8">CBS 260.36</strain>
    </source>
</reference>
<dbReference type="GO" id="GO:0016020">
    <property type="term" value="C:membrane"/>
    <property type="evidence" value="ECO:0007669"/>
    <property type="project" value="UniProtKB-SubCell"/>
</dbReference>
<gene>
    <name evidence="8" type="ORF">K461DRAFT_275211</name>
</gene>
<keyword evidence="9" id="KW-1185">Reference proteome</keyword>
<dbReference type="InterPro" id="IPR051694">
    <property type="entry name" value="Immunoregulatory_rcpt-like"/>
</dbReference>
<feature type="compositionally biased region" description="Basic and acidic residues" evidence="5">
    <location>
        <begin position="391"/>
        <end position="402"/>
    </location>
</feature>
<organism evidence="8 9">
    <name type="scientific">Myriangium duriaei CBS 260.36</name>
    <dbReference type="NCBI Taxonomy" id="1168546"/>
    <lineage>
        <taxon>Eukaryota</taxon>
        <taxon>Fungi</taxon>
        <taxon>Dikarya</taxon>
        <taxon>Ascomycota</taxon>
        <taxon>Pezizomycotina</taxon>
        <taxon>Dothideomycetes</taxon>
        <taxon>Dothideomycetidae</taxon>
        <taxon>Myriangiales</taxon>
        <taxon>Myriangiaceae</taxon>
        <taxon>Myriangium</taxon>
    </lineage>
</organism>
<evidence type="ECO:0000256" key="4">
    <source>
        <dbReference type="ARBA" id="ARBA00023136"/>
    </source>
</evidence>
<keyword evidence="2 6" id="KW-0812">Transmembrane</keyword>
<keyword evidence="4 6" id="KW-0472">Membrane</keyword>
<keyword evidence="3 6" id="KW-1133">Transmembrane helix</keyword>
<name>A0A9P4JAH6_9PEZI</name>
<dbReference type="Proteomes" id="UP000799439">
    <property type="component" value="Unassembled WGS sequence"/>
</dbReference>
<feature type="compositionally biased region" description="Low complexity" evidence="5">
    <location>
        <begin position="87"/>
        <end position="126"/>
    </location>
</feature>
<evidence type="ECO:0000313" key="8">
    <source>
        <dbReference type="EMBL" id="KAF2156115.1"/>
    </source>
</evidence>
<comment type="subcellular location">
    <subcellularLocation>
        <location evidence="1">Membrane</location>
        <topology evidence="1">Single-pass membrane protein</topology>
    </subcellularLocation>
</comment>
<evidence type="ECO:0000256" key="5">
    <source>
        <dbReference type="SAM" id="MobiDB-lite"/>
    </source>
</evidence>